<dbReference type="Gene3D" id="3.40.50.1010">
    <property type="entry name" value="5'-nuclease"/>
    <property type="match status" value="1"/>
</dbReference>
<evidence type="ECO:0000259" key="6">
    <source>
        <dbReference type="Pfam" id="PF01850"/>
    </source>
</evidence>
<gene>
    <name evidence="5" type="primary">vapC</name>
    <name evidence="7" type="ORF">GR138_23970</name>
</gene>
<dbReference type="EC" id="3.1.-.-" evidence="5"/>
<comment type="similarity">
    <text evidence="5">Belongs to the PINc/VapC protein family.</text>
</comment>
<keyword evidence="2 5" id="KW-0540">Nuclease</keyword>
<dbReference type="AlphaFoldDB" id="A0A6N8SMX2"/>
<dbReference type="InterPro" id="IPR029060">
    <property type="entry name" value="PIN-like_dom_sf"/>
</dbReference>
<proteinExistence type="inferred from homology"/>
<keyword evidence="3 5" id="KW-0479">Metal-binding</keyword>
<evidence type="ECO:0000313" key="8">
    <source>
        <dbReference type="Proteomes" id="UP000435802"/>
    </source>
</evidence>
<evidence type="ECO:0000256" key="4">
    <source>
        <dbReference type="ARBA" id="ARBA00022801"/>
    </source>
</evidence>
<feature type="binding site" evidence="5">
    <location>
        <position position="102"/>
    </location>
    <ligand>
        <name>Mg(2+)</name>
        <dbReference type="ChEBI" id="CHEBI:18420"/>
    </ligand>
</feature>
<dbReference type="Proteomes" id="UP000435802">
    <property type="component" value="Unassembled WGS sequence"/>
</dbReference>
<dbReference type="GO" id="GO:0004540">
    <property type="term" value="F:RNA nuclease activity"/>
    <property type="evidence" value="ECO:0007669"/>
    <property type="project" value="InterPro"/>
</dbReference>
<dbReference type="RefSeq" id="WP_160861776.1">
    <property type="nucleotide sequence ID" value="NZ_WUMK01000010.1"/>
</dbReference>
<evidence type="ECO:0000256" key="1">
    <source>
        <dbReference type="ARBA" id="ARBA00022649"/>
    </source>
</evidence>
<protein>
    <recommendedName>
        <fullName evidence="5">Ribonuclease VapC</fullName>
        <shortName evidence="5">RNase VapC</shortName>
        <ecNumber evidence="5">3.1.-.-</ecNumber>
    </recommendedName>
    <alternativeName>
        <fullName evidence="5">Toxin VapC</fullName>
    </alternativeName>
</protein>
<dbReference type="HAMAP" id="MF_00265">
    <property type="entry name" value="VapC_Nob1"/>
    <property type="match status" value="1"/>
</dbReference>
<sequence>MFVDASAIVAMMTNESDAAALSERLAAAGARTTSAMALWEASVAYSRISGLQPKDALREVEAYIRPLDIAVTAIGPTMTAAAVEAYQRFGKGHHPAAFNFGDCFAYACARQLGMPLLYKGDDFSQTDIDAA</sequence>
<reference evidence="7 8" key="1">
    <citation type="submission" date="2019-12" db="EMBL/GenBank/DDBJ databases">
        <title>Shinella kummerowiae sp. nov., a symbiotic bacterium isolated from root nodules of the herbal legume Kummerowia stipulacea.</title>
        <authorList>
            <person name="Gao J."/>
        </authorList>
    </citation>
    <scope>NUCLEOTIDE SEQUENCE [LARGE SCALE GENOMIC DNA]</scope>
    <source>
        <strain evidence="7 8">CCBAU 25048</strain>
    </source>
</reference>
<comment type="function">
    <text evidence="5">Toxic component of a toxin-antitoxin (TA) system. An RNase.</text>
</comment>
<evidence type="ECO:0000256" key="3">
    <source>
        <dbReference type="ARBA" id="ARBA00022723"/>
    </source>
</evidence>
<dbReference type="GO" id="GO:0016787">
    <property type="term" value="F:hydrolase activity"/>
    <property type="evidence" value="ECO:0007669"/>
    <property type="project" value="UniProtKB-KW"/>
</dbReference>
<keyword evidence="1 5" id="KW-1277">Toxin-antitoxin system</keyword>
<dbReference type="InterPro" id="IPR022907">
    <property type="entry name" value="VapC_family"/>
</dbReference>
<dbReference type="OrthoDB" id="32625at2"/>
<name>A0A6N8SMX2_9HYPH</name>
<evidence type="ECO:0000256" key="5">
    <source>
        <dbReference type="HAMAP-Rule" id="MF_00265"/>
    </source>
</evidence>
<dbReference type="GO" id="GO:0090729">
    <property type="term" value="F:toxin activity"/>
    <property type="evidence" value="ECO:0007669"/>
    <property type="project" value="UniProtKB-KW"/>
</dbReference>
<dbReference type="Pfam" id="PF01850">
    <property type="entry name" value="PIN"/>
    <property type="match status" value="1"/>
</dbReference>
<feature type="binding site" evidence="5">
    <location>
        <position position="4"/>
    </location>
    <ligand>
        <name>Mg(2+)</name>
        <dbReference type="ChEBI" id="CHEBI:18420"/>
    </ligand>
</feature>
<evidence type="ECO:0000256" key="2">
    <source>
        <dbReference type="ARBA" id="ARBA00022722"/>
    </source>
</evidence>
<accession>A0A6N8SMX2</accession>
<feature type="domain" description="PIN" evidence="6">
    <location>
        <begin position="1"/>
        <end position="127"/>
    </location>
</feature>
<dbReference type="InterPro" id="IPR002716">
    <property type="entry name" value="PIN_dom"/>
</dbReference>
<keyword evidence="5" id="KW-0460">Magnesium</keyword>
<keyword evidence="4 5" id="KW-0378">Hydrolase</keyword>
<comment type="cofactor">
    <cofactor evidence="5">
        <name>Mg(2+)</name>
        <dbReference type="ChEBI" id="CHEBI:18420"/>
    </cofactor>
</comment>
<dbReference type="EMBL" id="WUMK01000010">
    <property type="protein sequence ID" value="MXN48272.1"/>
    <property type="molecule type" value="Genomic_DNA"/>
</dbReference>
<dbReference type="SUPFAM" id="SSF88723">
    <property type="entry name" value="PIN domain-like"/>
    <property type="match status" value="1"/>
</dbReference>
<dbReference type="GO" id="GO:0000287">
    <property type="term" value="F:magnesium ion binding"/>
    <property type="evidence" value="ECO:0007669"/>
    <property type="project" value="UniProtKB-UniRule"/>
</dbReference>
<organism evidence="7 8">
    <name type="scientific">Shinella kummerowiae</name>
    <dbReference type="NCBI Taxonomy" id="417745"/>
    <lineage>
        <taxon>Bacteria</taxon>
        <taxon>Pseudomonadati</taxon>
        <taxon>Pseudomonadota</taxon>
        <taxon>Alphaproteobacteria</taxon>
        <taxon>Hyphomicrobiales</taxon>
        <taxon>Rhizobiaceae</taxon>
        <taxon>Shinella</taxon>
    </lineage>
</organism>
<comment type="caution">
    <text evidence="7">The sequence shown here is derived from an EMBL/GenBank/DDBJ whole genome shotgun (WGS) entry which is preliminary data.</text>
</comment>
<keyword evidence="5" id="KW-0800">Toxin</keyword>
<keyword evidence="8" id="KW-1185">Reference proteome</keyword>
<dbReference type="CDD" id="cd09871">
    <property type="entry name" value="PIN_MtVapC28-VapC30-like"/>
    <property type="match status" value="1"/>
</dbReference>
<evidence type="ECO:0000313" key="7">
    <source>
        <dbReference type="EMBL" id="MXN48272.1"/>
    </source>
</evidence>